<feature type="domain" description="LD-carboxypeptidase C-terminal" evidence="13">
    <location>
        <begin position="176"/>
        <end position="288"/>
    </location>
</feature>
<dbReference type="Pfam" id="PF01225">
    <property type="entry name" value="Mur_ligase"/>
    <property type="match status" value="1"/>
</dbReference>
<keyword evidence="5" id="KW-0133">Cell shape</keyword>
<dbReference type="InterPro" id="IPR040449">
    <property type="entry name" value="Peptidase_S66_N"/>
</dbReference>
<accession>A0A369KUJ4</accession>
<evidence type="ECO:0000259" key="12">
    <source>
        <dbReference type="Pfam" id="PF08245"/>
    </source>
</evidence>
<proteinExistence type="predicted"/>
<dbReference type="SUPFAM" id="SSF51984">
    <property type="entry name" value="MurCD N-terminal domain"/>
    <property type="match status" value="1"/>
</dbReference>
<feature type="domain" description="Mur ligase central" evidence="12">
    <location>
        <begin position="446"/>
        <end position="637"/>
    </location>
</feature>
<dbReference type="EMBL" id="QOVW01000086">
    <property type="protein sequence ID" value="RDB35423.1"/>
    <property type="molecule type" value="Genomic_DNA"/>
</dbReference>
<feature type="domain" description="Mur ligase C-terminal" evidence="11">
    <location>
        <begin position="680"/>
        <end position="813"/>
    </location>
</feature>
<evidence type="ECO:0000259" key="10">
    <source>
        <dbReference type="Pfam" id="PF02016"/>
    </source>
</evidence>
<dbReference type="Gene3D" id="3.50.30.60">
    <property type="entry name" value="LD-carboxypeptidase A C-terminal domain-like"/>
    <property type="match status" value="1"/>
</dbReference>
<dbReference type="InterPro" id="IPR036615">
    <property type="entry name" value="Mur_ligase_C_dom_sf"/>
</dbReference>
<dbReference type="InterPro" id="IPR040921">
    <property type="entry name" value="Peptidase_S66C"/>
</dbReference>
<gene>
    <name evidence="14" type="ORF">DCC88_10235</name>
</gene>
<dbReference type="InterPro" id="IPR013221">
    <property type="entry name" value="Mur_ligase_cen"/>
</dbReference>
<dbReference type="InterPro" id="IPR004101">
    <property type="entry name" value="Mur_ligase_C"/>
</dbReference>
<keyword evidence="8" id="KW-0961">Cell wall biogenesis/degradation</keyword>
<feature type="domain" description="LD-carboxypeptidase N-terminal" evidence="10">
    <location>
        <begin position="9"/>
        <end position="121"/>
    </location>
</feature>
<keyword evidence="15" id="KW-1185">Reference proteome</keyword>
<dbReference type="GO" id="GO:0005524">
    <property type="term" value="F:ATP binding"/>
    <property type="evidence" value="ECO:0007669"/>
    <property type="project" value="UniProtKB-KW"/>
</dbReference>
<dbReference type="SUPFAM" id="SSF53244">
    <property type="entry name" value="MurD-like peptide ligases, peptide-binding domain"/>
    <property type="match status" value="1"/>
</dbReference>
<dbReference type="InterPro" id="IPR027461">
    <property type="entry name" value="Carboxypeptidase_A_C_sf"/>
</dbReference>
<dbReference type="InterPro" id="IPR029062">
    <property type="entry name" value="Class_I_gatase-like"/>
</dbReference>
<dbReference type="InterPro" id="IPR050061">
    <property type="entry name" value="MurCDEF_pg_biosynth"/>
</dbReference>
<dbReference type="Gene3D" id="3.90.190.20">
    <property type="entry name" value="Mur ligase, C-terminal domain"/>
    <property type="match status" value="1"/>
</dbReference>
<dbReference type="Pfam" id="PF02016">
    <property type="entry name" value="Peptidase_S66"/>
    <property type="match status" value="1"/>
</dbReference>
<dbReference type="PANTHER" id="PTHR43445:SF5">
    <property type="entry name" value="UDP-N-ACETYLMURAMATE--L-ALANYL-GAMMA-D-GLUTAMYL-MESO-2,6-DIAMINOHEPTANDIOATE LIGASE"/>
    <property type="match status" value="1"/>
</dbReference>
<dbReference type="InterPro" id="IPR027478">
    <property type="entry name" value="LdcA_N"/>
</dbReference>
<dbReference type="Pfam" id="PF02875">
    <property type="entry name" value="Mur_ligase_C"/>
    <property type="match status" value="1"/>
</dbReference>
<keyword evidence="3" id="KW-0547">Nucleotide-binding</keyword>
<dbReference type="GO" id="GO:0071555">
    <property type="term" value="P:cell wall organization"/>
    <property type="evidence" value="ECO:0007669"/>
    <property type="project" value="UniProtKB-KW"/>
</dbReference>
<dbReference type="Proteomes" id="UP000253934">
    <property type="component" value="Unassembled WGS sequence"/>
</dbReference>
<dbReference type="PANTHER" id="PTHR43445">
    <property type="entry name" value="UDP-N-ACETYLMURAMATE--L-ALANINE LIGASE-RELATED"/>
    <property type="match status" value="1"/>
</dbReference>
<evidence type="ECO:0000313" key="15">
    <source>
        <dbReference type="Proteomes" id="UP000253934"/>
    </source>
</evidence>
<dbReference type="Pfam" id="PF17676">
    <property type="entry name" value="Peptidase_S66C"/>
    <property type="match status" value="1"/>
</dbReference>
<sequence>MDGSKKNHIAIIHPSGKLKISESEKQDRIKKFQEMGFEVTEILPNQAALDGVTASPVLERSALLSYALTMRKFPILFAARGGMGCTELVPFLENMLPPVISDKIMVGFSDNSFLGNYLTLRYPNFTYIHALNAYSNNLFNGQSIDRKCLFELLNSQFNDYVFGTQLFANMPKKIEGICIPLNLSLAESFASIRYLNLPEKNILFIEECNEHLYKIIRKIDSLINSGFLKNTIAVVLGTFSGCLDSNEKPLDKKLLLEIFTKKINIPIVDLPIFGHDQFCFPLVSRGKVSIILNNNKIDVTITNKPIHTNMISSSFHSELFCRKILDENKLNIKIHMTGIGGTGMAQVSGLFKAAGYKVTGSDNPIYPPMDKVIADLGIKPDFGFSAENITKHQPDAIILANVVSRLSASLKKNDELEEILSKTIPMLSFPSALRKYFLSKSRNIIISGTHGKTTTSSLVTHLLTSIEKKPSFLIGGRPANFKAGFALKSKDLFVLEGDEYDSAFFDKGPKFLHYEPKICLINNIEFDHADIYPNVEAIEDEFLRLAKLTKERDGIVIANFDDERAYRIAIKSGAQVIGFGSKKVKKKGISFWQLKTYKTLADGIEVHCIKPNRKNLKFKTQVFGHHNALNSIAALAILHADNLLDSIDDNLNMSIPKFKDNTSFYLKICKAMKTFKGVKRRFELLREKNNITVFDDFAHHPTAIVTTLAAFRSYMESVGKKGKLIACFDPRNATMRRRVLQEQLSKSFFHADEIFLGKVPQDMRMKQDDVLDGAAVAKACGKNARYFDDNEKLLEALKLRVTPGDTIVFMSSGSFDGIPLRFAREL</sequence>
<evidence type="ECO:0000256" key="7">
    <source>
        <dbReference type="ARBA" id="ARBA00023306"/>
    </source>
</evidence>
<dbReference type="InterPro" id="IPR036565">
    <property type="entry name" value="Mur-like_cat_sf"/>
</dbReference>
<evidence type="ECO:0008006" key="16">
    <source>
        <dbReference type="Google" id="ProtNLM"/>
    </source>
</evidence>
<keyword evidence="1" id="KW-0436">Ligase</keyword>
<evidence type="ECO:0000259" key="11">
    <source>
        <dbReference type="Pfam" id="PF02875"/>
    </source>
</evidence>
<evidence type="ECO:0000313" key="14">
    <source>
        <dbReference type="EMBL" id="RDB35423.1"/>
    </source>
</evidence>
<organism evidence="14 15">
    <name type="scientific">Spirobacillus cienkowskii</name>
    <dbReference type="NCBI Taxonomy" id="495820"/>
    <lineage>
        <taxon>Bacteria</taxon>
        <taxon>Pseudomonadati</taxon>
        <taxon>Bdellovibrionota</taxon>
        <taxon>Oligoflexia</taxon>
        <taxon>Silvanigrellales</taxon>
        <taxon>Spirobacillus</taxon>
    </lineage>
</organism>
<dbReference type="Gene3D" id="3.40.50.720">
    <property type="entry name" value="NAD(P)-binding Rossmann-like Domain"/>
    <property type="match status" value="1"/>
</dbReference>
<dbReference type="AlphaFoldDB" id="A0A369KUJ4"/>
<evidence type="ECO:0000256" key="4">
    <source>
        <dbReference type="ARBA" id="ARBA00022840"/>
    </source>
</evidence>
<evidence type="ECO:0000256" key="6">
    <source>
        <dbReference type="ARBA" id="ARBA00022984"/>
    </source>
</evidence>
<dbReference type="InterPro" id="IPR000713">
    <property type="entry name" value="Mur_ligase_N"/>
</dbReference>
<evidence type="ECO:0000256" key="2">
    <source>
        <dbReference type="ARBA" id="ARBA00022618"/>
    </source>
</evidence>
<keyword evidence="6" id="KW-0573">Peptidoglycan synthesis</keyword>
<evidence type="ECO:0000256" key="8">
    <source>
        <dbReference type="ARBA" id="ARBA00023316"/>
    </source>
</evidence>
<dbReference type="GO" id="GO:0051301">
    <property type="term" value="P:cell division"/>
    <property type="evidence" value="ECO:0007669"/>
    <property type="project" value="UniProtKB-KW"/>
</dbReference>
<comment type="caution">
    <text evidence="14">The sequence shown here is derived from an EMBL/GenBank/DDBJ whole genome shotgun (WGS) entry which is preliminary data.</text>
</comment>
<keyword evidence="4" id="KW-0067">ATP-binding</keyword>
<keyword evidence="2" id="KW-0132">Cell division</keyword>
<evidence type="ECO:0000256" key="1">
    <source>
        <dbReference type="ARBA" id="ARBA00022598"/>
    </source>
</evidence>
<dbReference type="GO" id="GO:0008360">
    <property type="term" value="P:regulation of cell shape"/>
    <property type="evidence" value="ECO:0007669"/>
    <property type="project" value="UniProtKB-KW"/>
</dbReference>
<dbReference type="Pfam" id="PF08245">
    <property type="entry name" value="Mur_ligase_M"/>
    <property type="match status" value="1"/>
</dbReference>
<dbReference type="SUPFAM" id="SSF52317">
    <property type="entry name" value="Class I glutamine amidotransferase-like"/>
    <property type="match status" value="1"/>
</dbReference>
<dbReference type="Gene3D" id="3.40.1190.10">
    <property type="entry name" value="Mur-like, catalytic domain"/>
    <property type="match status" value="1"/>
</dbReference>
<dbReference type="SUPFAM" id="SSF53623">
    <property type="entry name" value="MurD-like peptide ligases, catalytic domain"/>
    <property type="match status" value="1"/>
</dbReference>
<evidence type="ECO:0000256" key="3">
    <source>
        <dbReference type="ARBA" id="ARBA00022741"/>
    </source>
</evidence>
<reference evidence="14" key="1">
    <citation type="submission" date="2018-04" db="EMBL/GenBank/DDBJ databases">
        <title>Draft genome sequence of the Candidatus Spirobacillus cienkowskii, a pathogen of freshwater Daphnia species, reconstructed from hemolymph metagenomic reads.</title>
        <authorList>
            <person name="Bresciani L."/>
            <person name="Lemos L.N."/>
            <person name="Wale N."/>
            <person name="Lin J.Y."/>
            <person name="Fernandes G.R."/>
            <person name="Duffy M.A."/>
            <person name="Rodrigues J.M."/>
        </authorList>
    </citation>
    <scope>NUCLEOTIDE SEQUENCE [LARGE SCALE GENOMIC DNA]</scope>
    <source>
        <strain evidence="14">Binning01</strain>
    </source>
</reference>
<keyword evidence="7" id="KW-0131">Cell cycle</keyword>
<evidence type="ECO:0000259" key="9">
    <source>
        <dbReference type="Pfam" id="PF01225"/>
    </source>
</evidence>
<dbReference type="SUPFAM" id="SSF141986">
    <property type="entry name" value="LD-carboxypeptidase A C-terminal domain-like"/>
    <property type="match status" value="1"/>
</dbReference>
<dbReference type="GO" id="GO:0009252">
    <property type="term" value="P:peptidoglycan biosynthetic process"/>
    <property type="evidence" value="ECO:0007669"/>
    <property type="project" value="UniProtKB-KW"/>
</dbReference>
<protein>
    <recommendedName>
        <fullName evidence="16">UDP-N-acetylmuramate--L-alanine ligase</fullName>
    </recommendedName>
</protein>
<evidence type="ECO:0000259" key="13">
    <source>
        <dbReference type="Pfam" id="PF17676"/>
    </source>
</evidence>
<feature type="domain" description="Mur ligase N-terminal catalytic" evidence="9">
    <location>
        <begin position="333"/>
        <end position="435"/>
    </location>
</feature>
<name>A0A369KUJ4_9BACT</name>
<dbReference type="GO" id="GO:0016881">
    <property type="term" value="F:acid-amino acid ligase activity"/>
    <property type="evidence" value="ECO:0007669"/>
    <property type="project" value="InterPro"/>
</dbReference>
<dbReference type="Gene3D" id="3.40.50.10740">
    <property type="entry name" value="Class I glutamine amidotransferase-like"/>
    <property type="match status" value="1"/>
</dbReference>
<evidence type="ECO:0000256" key="5">
    <source>
        <dbReference type="ARBA" id="ARBA00022960"/>
    </source>
</evidence>